<feature type="transmembrane region" description="Helical" evidence="2">
    <location>
        <begin position="477"/>
        <end position="500"/>
    </location>
</feature>
<evidence type="ECO:0008006" key="6">
    <source>
        <dbReference type="Google" id="ProtNLM"/>
    </source>
</evidence>
<feature type="signal peptide" evidence="3">
    <location>
        <begin position="1"/>
        <end position="28"/>
    </location>
</feature>
<dbReference type="Proteomes" id="UP000676967">
    <property type="component" value="Chromosome"/>
</dbReference>
<sequence length="509" mass="53488">MKIKSTLRRTATLLAGAVVGLTGVVAIAAPASAHDAWVTGAAQCGTDGKNVVKWTLTNDYKTDATISNLQITAGGTAPVDANGHELTSGFVLPAAQHNHFGEAVFTQTFDSGTEVELSFTASWPQDGYTESTPNNKAKVQLKQGCTPPAPTCETNPPKFTHTFALVDGKWKSTVKLDATTRLCHDEPVTLVSYFTPQPNDKNGDNWPQYEYQSQTKTISDKESSVDLEVEAPDCNTQVDLFFGDKVITPMTKDGARYGDTKLGSKSGLGGRSTGPQGWYNGGGKACTTPAVAPVSSCTGDLTLNLSNNGKFGKYDVTFTVKYGNETKTVTVAAGKADTLTIPAGSGDVTVSAPGLEEKKYSWTRPEDCAPPAVTIQNDCTNVTVVIDNPKDVTPVTAKVTYGDETKTVTVKADSEEKATFKLTEAKFATVAFEGLKLEPLKVAVKDIECGTPSATPSASVSTTPVASDEPSLPVTGAAAGSIAGIAVLLLGGGVAMFFIARRRKTKFTA</sequence>
<keyword evidence="2" id="KW-1133">Transmembrane helix</keyword>
<keyword evidence="5" id="KW-1185">Reference proteome</keyword>
<gene>
    <name evidence="4" type="ORF">Aiant_31640</name>
</gene>
<feature type="compositionally biased region" description="Low complexity" evidence="1">
    <location>
        <begin position="451"/>
        <end position="467"/>
    </location>
</feature>
<proteinExistence type="predicted"/>
<evidence type="ECO:0000256" key="2">
    <source>
        <dbReference type="SAM" id="Phobius"/>
    </source>
</evidence>
<evidence type="ECO:0000256" key="1">
    <source>
        <dbReference type="SAM" id="MobiDB-lite"/>
    </source>
</evidence>
<feature type="chain" id="PRO_5045980454" description="LPXTG-motif cell wall-anchored protein" evidence="3">
    <location>
        <begin position="29"/>
        <end position="509"/>
    </location>
</feature>
<keyword evidence="2" id="KW-0472">Membrane</keyword>
<feature type="region of interest" description="Disordered" evidence="1">
    <location>
        <begin position="451"/>
        <end position="471"/>
    </location>
</feature>
<protein>
    <recommendedName>
        <fullName evidence="6">LPXTG-motif cell wall-anchored protein</fullName>
    </recommendedName>
</protein>
<evidence type="ECO:0000313" key="5">
    <source>
        <dbReference type="Proteomes" id="UP000676967"/>
    </source>
</evidence>
<name>A0ABM7LT83_9ACTN</name>
<reference evidence="4 5" key="1">
    <citation type="submission" date="2020-08" db="EMBL/GenBank/DDBJ databases">
        <title>Whole genome shotgun sequence of Actinoplanes ianthinogenes NBRC 13996.</title>
        <authorList>
            <person name="Komaki H."/>
            <person name="Tamura T."/>
        </authorList>
    </citation>
    <scope>NUCLEOTIDE SEQUENCE [LARGE SCALE GENOMIC DNA]</scope>
    <source>
        <strain evidence="4 5">NBRC 13996</strain>
    </source>
</reference>
<keyword evidence="3" id="KW-0732">Signal</keyword>
<evidence type="ECO:0000256" key="3">
    <source>
        <dbReference type="SAM" id="SignalP"/>
    </source>
</evidence>
<evidence type="ECO:0000313" key="4">
    <source>
        <dbReference type="EMBL" id="BCJ42507.1"/>
    </source>
</evidence>
<keyword evidence="2" id="KW-0812">Transmembrane</keyword>
<accession>A0ABM7LT83</accession>
<organism evidence="4 5">
    <name type="scientific">Actinoplanes ianthinogenes</name>
    <dbReference type="NCBI Taxonomy" id="122358"/>
    <lineage>
        <taxon>Bacteria</taxon>
        <taxon>Bacillati</taxon>
        <taxon>Actinomycetota</taxon>
        <taxon>Actinomycetes</taxon>
        <taxon>Micromonosporales</taxon>
        <taxon>Micromonosporaceae</taxon>
        <taxon>Actinoplanes</taxon>
    </lineage>
</organism>
<dbReference type="EMBL" id="AP023356">
    <property type="protein sequence ID" value="BCJ42507.1"/>
    <property type="molecule type" value="Genomic_DNA"/>
</dbReference>
<dbReference type="RefSeq" id="WP_189328810.1">
    <property type="nucleotide sequence ID" value="NZ_AP023356.1"/>
</dbReference>